<evidence type="ECO:0000313" key="2">
    <source>
        <dbReference type="Proteomes" id="UP000436468"/>
    </source>
</evidence>
<comment type="caution">
    <text evidence="1">The sequence shown here is derived from an EMBL/GenBank/DDBJ whole genome shotgun (WGS) entry which is preliminary data.</text>
</comment>
<name>A0A844SV74_9BRAD</name>
<keyword evidence="2" id="KW-1185">Reference proteome</keyword>
<organism evidence="1 2">
    <name type="scientific">Bradyrhizobium pachyrhizi</name>
    <dbReference type="NCBI Taxonomy" id="280333"/>
    <lineage>
        <taxon>Bacteria</taxon>
        <taxon>Pseudomonadati</taxon>
        <taxon>Pseudomonadota</taxon>
        <taxon>Alphaproteobacteria</taxon>
        <taxon>Hyphomicrobiales</taxon>
        <taxon>Nitrobacteraceae</taxon>
        <taxon>Bradyrhizobium</taxon>
    </lineage>
</organism>
<dbReference type="AlphaFoldDB" id="A0A844SV74"/>
<gene>
    <name evidence="1" type="ORF">GPL21_38125</name>
</gene>
<dbReference type="RefSeq" id="WP_157113598.1">
    <property type="nucleotide sequence ID" value="NZ_WQNF01000053.1"/>
</dbReference>
<sequence length="51" mass="5473">MSLHPSCQEIPGKSRRIRAAFVGFPTSARFNVSNPPISAGLLSFVAPIFEA</sequence>
<proteinExistence type="predicted"/>
<dbReference type="Proteomes" id="UP000436468">
    <property type="component" value="Unassembled WGS sequence"/>
</dbReference>
<accession>A0A844SV74</accession>
<dbReference type="EMBL" id="WQNF01000053">
    <property type="protein sequence ID" value="MVT70878.1"/>
    <property type="molecule type" value="Genomic_DNA"/>
</dbReference>
<protein>
    <submittedName>
        <fullName evidence="1">Uncharacterized protein</fullName>
    </submittedName>
</protein>
<reference evidence="1 2" key="1">
    <citation type="submission" date="2019-12" db="EMBL/GenBank/DDBJ databases">
        <title>Draft genome sequences Bradyrhizobium cajani AMBPC1010, Bradyrhizobium pachyrhizi AMBPC1040 and Bradyrhizobium yuanmingense ALSPC3051, three plant growth promoting strains isolated from nodules of Cajanus cajan L. in Dominican Republic.</title>
        <authorList>
            <person name="Flores-Felix J.D."/>
            <person name="Araujo J."/>
            <person name="Diaz-Alcantara C."/>
            <person name="Gonzalez-Andres F."/>
            <person name="Velazquez E."/>
        </authorList>
    </citation>
    <scope>NUCLEOTIDE SEQUENCE [LARGE SCALE GENOMIC DNA]</scope>
    <source>
        <strain evidence="1 2">1040</strain>
    </source>
</reference>
<evidence type="ECO:0000313" key="1">
    <source>
        <dbReference type="EMBL" id="MVT70878.1"/>
    </source>
</evidence>